<keyword evidence="2" id="KW-1185">Reference proteome</keyword>
<dbReference type="SUPFAM" id="SSF51197">
    <property type="entry name" value="Clavaminate synthase-like"/>
    <property type="match status" value="1"/>
</dbReference>
<accession>A0ABN7XGF1</accession>
<dbReference type="EMBL" id="CAJVQB010135857">
    <property type="protein sequence ID" value="CAG8854299.1"/>
    <property type="molecule type" value="Genomic_DNA"/>
</dbReference>
<gene>
    <name evidence="1" type="ORF">GMARGA_LOCUS43120</name>
</gene>
<dbReference type="InterPro" id="IPR027443">
    <property type="entry name" value="IPNS-like_sf"/>
</dbReference>
<reference evidence="1 2" key="1">
    <citation type="submission" date="2021-06" db="EMBL/GenBank/DDBJ databases">
        <authorList>
            <person name="Kallberg Y."/>
            <person name="Tangrot J."/>
            <person name="Rosling A."/>
        </authorList>
    </citation>
    <scope>NUCLEOTIDE SEQUENCE [LARGE SCALE GENOMIC DNA]</scope>
    <source>
        <strain evidence="1 2">120-4 pot B 10/14</strain>
    </source>
</reference>
<sequence>MTDLFETNQSLCVQQVKFACENLVFFYLKNHGFNEKDVEETFHRVKITLTLKNQKFGDHKESFNFSKFDDNDDPLAQILPLFNEKKSLFSSLSK</sequence>
<evidence type="ECO:0000313" key="2">
    <source>
        <dbReference type="Proteomes" id="UP000789901"/>
    </source>
</evidence>
<proteinExistence type="predicted"/>
<feature type="non-terminal residue" evidence="1">
    <location>
        <position position="94"/>
    </location>
</feature>
<evidence type="ECO:0000313" key="1">
    <source>
        <dbReference type="EMBL" id="CAG8854299.1"/>
    </source>
</evidence>
<organism evidence="1 2">
    <name type="scientific">Gigaspora margarita</name>
    <dbReference type="NCBI Taxonomy" id="4874"/>
    <lineage>
        <taxon>Eukaryota</taxon>
        <taxon>Fungi</taxon>
        <taxon>Fungi incertae sedis</taxon>
        <taxon>Mucoromycota</taxon>
        <taxon>Glomeromycotina</taxon>
        <taxon>Glomeromycetes</taxon>
        <taxon>Diversisporales</taxon>
        <taxon>Gigasporaceae</taxon>
        <taxon>Gigaspora</taxon>
    </lineage>
</organism>
<comment type="caution">
    <text evidence="1">The sequence shown here is derived from an EMBL/GenBank/DDBJ whole genome shotgun (WGS) entry which is preliminary data.</text>
</comment>
<dbReference type="Gene3D" id="2.60.120.330">
    <property type="entry name" value="B-lactam Antibiotic, Isopenicillin N Synthase, Chain"/>
    <property type="match status" value="1"/>
</dbReference>
<dbReference type="Proteomes" id="UP000789901">
    <property type="component" value="Unassembled WGS sequence"/>
</dbReference>
<protein>
    <submittedName>
        <fullName evidence="1">38969_t:CDS:1</fullName>
    </submittedName>
</protein>
<name>A0ABN7XGF1_GIGMA</name>